<evidence type="ECO:0000256" key="1">
    <source>
        <dbReference type="ARBA" id="ARBA00004496"/>
    </source>
</evidence>
<comment type="caution">
    <text evidence="8">The sequence shown here is derived from an EMBL/GenBank/DDBJ whole genome shotgun (WGS) entry which is preliminary data.</text>
</comment>
<dbReference type="EMBL" id="CALLCH030000016">
    <property type="protein sequence ID" value="CAI4217237.1"/>
    <property type="molecule type" value="Genomic_DNA"/>
</dbReference>
<accession>A0A9P1H5N8</accession>
<dbReference type="InterPro" id="IPR020568">
    <property type="entry name" value="Ribosomal_Su5_D2-typ_SF"/>
</dbReference>
<comment type="similarity">
    <text evidence="3">Belongs to the RNase PH family.</text>
</comment>
<dbReference type="OrthoDB" id="272245at2759"/>
<keyword evidence="5" id="KW-0271">Exosome</keyword>
<dbReference type="GO" id="GO:0016075">
    <property type="term" value="P:rRNA catabolic process"/>
    <property type="evidence" value="ECO:0007669"/>
    <property type="project" value="TreeGrafter"/>
</dbReference>
<dbReference type="Proteomes" id="UP000838763">
    <property type="component" value="Unassembled WGS sequence"/>
</dbReference>
<evidence type="ECO:0000256" key="4">
    <source>
        <dbReference type="ARBA" id="ARBA00022490"/>
    </source>
</evidence>
<evidence type="ECO:0000256" key="2">
    <source>
        <dbReference type="ARBA" id="ARBA00004604"/>
    </source>
</evidence>
<gene>
    <name evidence="8" type="ORF">PPNO1_LOCUS6854</name>
</gene>
<comment type="subcellular location">
    <subcellularLocation>
        <location evidence="1">Cytoplasm</location>
    </subcellularLocation>
    <subcellularLocation>
        <location evidence="2">Nucleus</location>
        <location evidence="2">Nucleolus</location>
    </subcellularLocation>
</comment>
<keyword evidence="4" id="KW-0963">Cytoplasm</keyword>
<evidence type="ECO:0000313" key="8">
    <source>
        <dbReference type="EMBL" id="CAI4217237.1"/>
    </source>
</evidence>
<evidence type="ECO:0000256" key="3">
    <source>
        <dbReference type="ARBA" id="ARBA00006678"/>
    </source>
</evidence>
<dbReference type="GO" id="GO:0034473">
    <property type="term" value="P:U1 snRNA 3'-end processing"/>
    <property type="evidence" value="ECO:0007669"/>
    <property type="project" value="TreeGrafter"/>
</dbReference>
<protein>
    <recommendedName>
        <fullName evidence="6">Ribosomal RNA-processing protein 42</fullName>
    </recommendedName>
</protein>
<evidence type="ECO:0000256" key="5">
    <source>
        <dbReference type="ARBA" id="ARBA00022835"/>
    </source>
</evidence>
<dbReference type="GO" id="GO:0071035">
    <property type="term" value="P:nuclear polyadenylation-dependent rRNA catabolic process"/>
    <property type="evidence" value="ECO:0007669"/>
    <property type="project" value="TreeGrafter"/>
</dbReference>
<dbReference type="GO" id="GO:0034475">
    <property type="term" value="P:U4 snRNA 3'-end processing"/>
    <property type="evidence" value="ECO:0007669"/>
    <property type="project" value="TreeGrafter"/>
</dbReference>
<dbReference type="GO" id="GO:0035925">
    <property type="term" value="F:mRNA 3'-UTR AU-rich region binding"/>
    <property type="evidence" value="ECO:0007669"/>
    <property type="project" value="TreeGrafter"/>
</dbReference>
<dbReference type="InterPro" id="IPR050590">
    <property type="entry name" value="Exosome_comp_Rrp42_subfam"/>
</dbReference>
<evidence type="ECO:0000256" key="6">
    <source>
        <dbReference type="ARBA" id="ARBA00042523"/>
    </source>
</evidence>
<dbReference type="GO" id="GO:0071038">
    <property type="term" value="P:TRAMP-dependent tRNA surveillance pathway"/>
    <property type="evidence" value="ECO:0007669"/>
    <property type="project" value="TreeGrafter"/>
</dbReference>
<proteinExistence type="inferred from homology"/>
<dbReference type="SUPFAM" id="SSF54211">
    <property type="entry name" value="Ribosomal protein S5 domain 2-like"/>
    <property type="match status" value="1"/>
</dbReference>
<keyword evidence="9" id="KW-1185">Reference proteome</keyword>
<dbReference type="PANTHER" id="PTHR11097">
    <property type="entry name" value="EXOSOME COMPLEX EXONUCLEASE RIBOSOMAL RNA PROCESSING PROTEIN"/>
    <property type="match status" value="1"/>
</dbReference>
<dbReference type="GO" id="GO:0000467">
    <property type="term" value="P:exonucleolytic trimming to generate mature 3'-end of 5.8S rRNA from tricistronic rRNA transcript (SSU-rRNA, 5.8S rRNA, LSU-rRNA)"/>
    <property type="evidence" value="ECO:0007669"/>
    <property type="project" value="TreeGrafter"/>
</dbReference>
<dbReference type="InterPro" id="IPR027408">
    <property type="entry name" value="PNPase/RNase_PH_dom_sf"/>
</dbReference>
<dbReference type="AlphaFoldDB" id="A0A9P1H5N8"/>
<sequence length="300" mass="31911">MLAAPLQDFATGILPGTNGSARVCFSDGTEAIVGVKAEIQKTADLTASHLPASAAPRGEQSRADDSEGLAPEPAASNEWLEITVEIPGFRDDDATTVFLASMLSEALTADPAFAKKLVINRRFHWKLYLDSEGDEDPMFDDDWEAATYLYPPGPASKLSSRPPITLLVIAIGDNIFFDPSGEELAVAEVALAVSVAEYPTAPSATGNTMDLDSARSFALVSVRTIDPPSRLTPPGIPDAENPATGATGATSGGKEPQQRKAQSTRGVWRAPVGGAKFSTIQLMIQQVMEREGWRTRYSMG</sequence>
<evidence type="ECO:0000313" key="9">
    <source>
        <dbReference type="Proteomes" id="UP000838763"/>
    </source>
</evidence>
<organism evidence="8 9">
    <name type="scientific">Parascedosporium putredinis</name>
    <dbReference type="NCBI Taxonomy" id="1442378"/>
    <lineage>
        <taxon>Eukaryota</taxon>
        <taxon>Fungi</taxon>
        <taxon>Dikarya</taxon>
        <taxon>Ascomycota</taxon>
        <taxon>Pezizomycotina</taxon>
        <taxon>Sordariomycetes</taxon>
        <taxon>Hypocreomycetidae</taxon>
        <taxon>Microascales</taxon>
        <taxon>Microascaceae</taxon>
        <taxon>Parascedosporium</taxon>
    </lineage>
</organism>
<reference evidence="8" key="1">
    <citation type="submission" date="2022-11" db="EMBL/GenBank/DDBJ databases">
        <authorList>
            <person name="Scott C."/>
            <person name="Bruce N."/>
        </authorList>
    </citation>
    <scope>NUCLEOTIDE SEQUENCE</scope>
</reference>
<feature type="compositionally biased region" description="Low complexity" evidence="7">
    <location>
        <begin position="243"/>
        <end position="253"/>
    </location>
</feature>
<dbReference type="PANTHER" id="PTHR11097:SF8">
    <property type="entry name" value="EXOSOME COMPLEX COMPONENT RRP42"/>
    <property type="match status" value="1"/>
</dbReference>
<dbReference type="GO" id="GO:0000176">
    <property type="term" value="C:nuclear exosome (RNase complex)"/>
    <property type="evidence" value="ECO:0007669"/>
    <property type="project" value="TreeGrafter"/>
</dbReference>
<dbReference type="GO" id="GO:0034476">
    <property type="term" value="P:U5 snRNA 3'-end processing"/>
    <property type="evidence" value="ECO:0007669"/>
    <property type="project" value="TreeGrafter"/>
</dbReference>
<dbReference type="GO" id="GO:0071028">
    <property type="term" value="P:nuclear mRNA surveillance"/>
    <property type="evidence" value="ECO:0007669"/>
    <property type="project" value="TreeGrafter"/>
</dbReference>
<evidence type="ECO:0000256" key="7">
    <source>
        <dbReference type="SAM" id="MobiDB-lite"/>
    </source>
</evidence>
<dbReference type="Gene3D" id="3.30.230.70">
    <property type="entry name" value="GHMP Kinase, N-terminal domain"/>
    <property type="match status" value="2"/>
</dbReference>
<dbReference type="GO" id="GO:0000177">
    <property type="term" value="C:cytoplasmic exosome (RNase complex)"/>
    <property type="evidence" value="ECO:0007669"/>
    <property type="project" value="TreeGrafter"/>
</dbReference>
<name>A0A9P1H5N8_9PEZI</name>
<feature type="region of interest" description="Disordered" evidence="7">
    <location>
        <begin position="225"/>
        <end position="268"/>
    </location>
</feature>
<feature type="region of interest" description="Disordered" evidence="7">
    <location>
        <begin position="47"/>
        <end position="74"/>
    </location>
</feature>
<dbReference type="GO" id="GO:0005730">
    <property type="term" value="C:nucleolus"/>
    <property type="evidence" value="ECO:0007669"/>
    <property type="project" value="UniProtKB-SubCell"/>
</dbReference>